<evidence type="ECO:0000256" key="9">
    <source>
        <dbReference type="ARBA" id="ARBA00023098"/>
    </source>
</evidence>
<evidence type="ECO:0000256" key="1">
    <source>
        <dbReference type="ARBA" id="ARBA00004141"/>
    </source>
</evidence>
<evidence type="ECO:0000256" key="11">
    <source>
        <dbReference type="ARBA" id="ARBA00023160"/>
    </source>
</evidence>
<keyword evidence="6 12" id="KW-1133">Transmembrane helix</keyword>
<feature type="transmembrane region" description="Helical" evidence="12">
    <location>
        <begin position="6"/>
        <end position="26"/>
    </location>
</feature>
<keyword evidence="10 12" id="KW-0472">Membrane</keyword>
<feature type="domain" description="Fatty acid desaturase" evidence="13">
    <location>
        <begin position="7"/>
        <end position="231"/>
    </location>
</feature>
<dbReference type="RefSeq" id="WP_084017109.1">
    <property type="nucleotide sequence ID" value="NZ_FWXS01000004.1"/>
</dbReference>
<accession>A0A1W2AIC6</accession>
<evidence type="ECO:0000256" key="8">
    <source>
        <dbReference type="ARBA" id="ARBA00023004"/>
    </source>
</evidence>
<keyword evidence="7" id="KW-0560">Oxidoreductase</keyword>
<keyword evidence="8" id="KW-0408">Iron</keyword>
<evidence type="ECO:0000256" key="5">
    <source>
        <dbReference type="ARBA" id="ARBA00022832"/>
    </source>
</evidence>
<name>A0A1W2AIC6_9FLAO</name>
<comment type="similarity">
    <text evidence="2">Belongs to the fatty acid desaturase type 2 family.</text>
</comment>
<keyword evidence="4 12" id="KW-0812">Transmembrane</keyword>
<evidence type="ECO:0000313" key="14">
    <source>
        <dbReference type="EMBL" id="SMC60455.1"/>
    </source>
</evidence>
<evidence type="ECO:0000256" key="7">
    <source>
        <dbReference type="ARBA" id="ARBA00023002"/>
    </source>
</evidence>
<evidence type="ECO:0000313" key="15">
    <source>
        <dbReference type="Proteomes" id="UP000192393"/>
    </source>
</evidence>
<dbReference type="AlphaFoldDB" id="A0A1W2AIC6"/>
<dbReference type="OrthoDB" id="9768289at2"/>
<keyword evidence="15" id="KW-1185">Reference proteome</keyword>
<dbReference type="PANTHER" id="PTHR11351:SF31">
    <property type="entry name" value="DESATURASE 1, ISOFORM A-RELATED"/>
    <property type="match status" value="1"/>
</dbReference>
<evidence type="ECO:0000256" key="6">
    <source>
        <dbReference type="ARBA" id="ARBA00022989"/>
    </source>
</evidence>
<keyword evidence="3" id="KW-0444">Lipid biosynthesis</keyword>
<sequence>MQTTVFIILGLFILHWYASLFFQSMFHHRYAAHGMFTMSNFWEKTFHIGSFVTQGASYLSPYAYGVMHRLHHAFADTEEDPHSPIIDKDLFAMMWRTRKVYMDIDQEIAVVGEKFKKGVPKWRSFDRFAESRVTRLVWVAIYVLAFILLDAPWWLWILIPIHVLMSPVHGVIVNWYSHKYGYRNYDVKDTSHNLFPVDLLMWGESLHNNHHKFGGRPNFAVKWYEFDPLYPFIWLMDKMRIIRFKNNPATQYM</sequence>
<dbReference type="Pfam" id="PF00487">
    <property type="entry name" value="FA_desaturase"/>
    <property type="match status" value="1"/>
</dbReference>
<keyword evidence="11" id="KW-0275">Fatty acid biosynthesis</keyword>
<gene>
    <name evidence="14" type="ORF">SAMN06296427_104197</name>
</gene>
<comment type="subcellular location">
    <subcellularLocation>
        <location evidence="1">Membrane</location>
        <topology evidence="1">Multi-pass membrane protein</topology>
    </subcellularLocation>
</comment>
<dbReference type="InterPro" id="IPR005804">
    <property type="entry name" value="FA_desaturase_dom"/>
</dbReference>
<proteinExistence type="inferred from homology"/>
<reference evidence="15" key="1">
    <citation type="submission" date="2017-04" db="EMBL/GenBank/DDBJ databases">
        <authorList>
            <person name="Varghese N."/>
            <person name="Submissions S."/>
        </authorList>
    </citation>
    <scope>NUCLEOTIDE SEQUENCE [LARGE SCALE GENOMIC DNA]</scope>
    <source>
        <strain evidence="15">CGMCC 1.12708</strain>
    </source>
</reference>
<evidence type="ECO:0000256" key="4">
    <source>
        <dbReference type="ARBA" id="ARBA00022692"/>
    </source>
</evidence>
<dbReference type="GO" id="GO:0016717">
    <property type="term" value="F:oxidoreductase activity, acting on paired donors, with oxidation of a pair of donors resulting in the reduction of molecular oxygen to two molecules of water"/>
    <property type="evidence" value="ECO:0007669"/>
    <property type="project" value="InterPro"/>
</dbReference>
<evidence type="ECO:0000256" key="2">
    <source>
        <dbReference type="ARBA" id="ARBA00008749"/>
    </source>
</evidence>
<dbReference type="EMBL" id="FWXS01000004">
    <property type="protein sequence ID" value="SMC60455.1"/>
    <property type="molecule type" value="Genomic_DNA"/>
</dbReference>
<evidence type="ECO:0000256" key="12">
    <source>
        <dbReference type="SAM" id="Phobius"/>
    </source>
</evidence>
<organism evidence="14 15">
    <name type="scientific">Moheibacter sediminis</name>
    <dbReference type="NCBI Taxonomy" id="1434700"/>
    <lineage>
        <taxon>Bacteria</taxon>
        <taxon>Pseudomonadati</taxon>
        <taxon>Bacteroidota</taxon>
        <taxon>Flavobacteriia</taxon>
        <taxon>Flavobacteriales</taxon>
        <taxon>Weeksellaceae</taxon>
        <taxon>Moheibacter</taxon>
    </lineage>
</organism>
<evidence type="ECO:0000256" key="3">
    <source>
        <dbReference type="ARBA" id="ARBA00022516"/>
    </source>
</evidence>
<keyword evidence="9" id="KW-0443">Lipid metabolism</keyword>
<dbReference type="GO" id="GO:0016020">
    <property type="term" value="C:membrane"/>
    <property type="evidence" value="ECO:0007669"/>
    <property type="project" value="UniProtKB-SubCell"/>
</dbReference>
<dbReference type="InterPro" id="IPR015876">
    <property type="entry name" value="Acyl-CoA_DS"/>
</dbReference>
<protein>
    <submittedName>
        <fullName evidence="14">Stearoyl-CoA desaturase (Delta-9 desaturase)</fullName>
    </submittedName>
</protein>
<dbReference type="CDD" id="cd03505">
    <property type="entry name" value="Delta9-FADS-like"/>
    <property type="match status" value="1"/>
</dbReference>
<dbReference type="STRING" id="1434700.SAMN06296427_104197"/>
<evidence type="ECO:0000259" key="13">
    <source>
        <dbReference type="Pfam" id="PF00487"/>
    </source>
</evidence>
<dbReference type="GO" id="GO:0006633">
    <property type="term" value="P:fatty acid biosynthetic process"/>
    <property type="evidence" value="ECO:0007669"/>
    <property type="project" value="UniProtKB-KW"/>
</dbReference>
<dbReference type="Proteomes" id="UP000192393">
    <property type="component" value="Unassembled WGS sequence"/>
</dbReference>
<feature type="transmembrane region" description="Helical" evidence="12">
    <location>
        <begin position="133"/>
        <end position="149"/>
    </location>
</feature>
<evidence type="ECO:0000256" key="10">
    <source>
        <dbReference type="ARBA" id="ARBA00023136"/>
    </source>
</evidence>
<keyword evidence="5" id="KW-0276">Fatty acid metabolism</keyword>
<dbReference type="PANTHER" id="PTHR11351">
    <property type="entry name" value="ACYL-COA DESATURASE"/>
    <property type="match status" value="1"/>
</dbReference>